<proteinExistence type="inferred from homology"/>
<evidence type="ECO:0000256" key="2">
    <source>
        <dbReference type="ARBA" id="ARBA00022670"/>
    </source>
</evidence>
<dbReference type="Gene3D" id="3.90.1720.10">
    <property type="entry name" value="endopeptidase domain like (from Nostoc punctiforme)"/>
    <property type="match status" value="1"/>
</dbReference>
<comment type="similarity">
    <text evidence="1">Belongs to the peptidase C40 family.</text>
</comment>
<evidence type="ECO:0000256" key="1">
    <source>
        <dbReference type="ARBA" id="ARBA00007074"/>
    </source>
</evidence>
<dbReference type="AlphaFoldDB" id="A0A371J5H8"/>
<dbReference type="InterPro" id="IPR000064">
    <property type="entry name" value="NLP_P60_dom"/>
</dbReference>
<dbReference type="EMBL" id="NOJY02000010">
    <property type="protein sequence ID" value="RDY27938.1"/>
    <property type="molecule type" value="Genomic_DNA"/>
</dbReference>
<dbReference type="GO" id="GO:0006508">
    <property type="term" value="P:proteolysis"/>
    <property type="evidence" value="ECO:0007669"/>
    <property type="project" value="UniProtKB-KW"/>
</dbReference>
<keyword evidence="3" id="KW-0378">Hydrolase</keyword>
<dbReference type="Proteomes" id="UP000215694">
    <property type="component" value="Unassembled WGS sequence"/>
</dbReference>
<evidence type="ECO:0000256" key="3">
    <source>
        <dbReference type="ARBA" id="ARBA00022801"/>
    </source>
</evidence>
<dbReference type="InterPro" id="IPR051794">
    <property type="entry name" value="PG_Endopeptidase_C40"/>
</dbReference>
<dbReference type="PANTHER" id="PTHR47359:SF3">
    <property type="entry name" value="NLP_P60 DOMAIN-CONTAINING PROTEIN-RELATED"/>
    <property type="match status" value="1"/>
</dbReference>
<reference evidence="6 7" key="1">
    <citation type="journal article" date="2017" name="Genome Announc.">
        <title>Draft Genome Sequence of Romboutsia weinsteinii sp. nov. Strain CCRI-19649(T) Isolated from Surface Water.</title>
        <authorList>
            <person name="Maheux A.F."/>
            <person name="Boudreau D.K."/>
            <person name="Berube E."/>
            <person name="Boissinot M."/>
            <person name="Cantin P."/>
            <person name="Raymond F."/>
            <person name="Corbeil J."/>
            <person name="Omar R.F."/>
            <person name="Bergeron M.G."/>
        </authorList>
    </citation>
    <scope>NUCLEOTIDE SEQUENCE [LARGE SCALE GENOMIC DNA]</scope>
    <source>
        <strain evidence="6 7">CCRI-19649</strain>
    </source>
</reference>
<dbReference type="SUPFAM" id="SSF54001">
    <property type="entry name" value="Cysteine proteinases"/>
    <property type="match status" value="1"/>
</dbReference>
<sequence>MSQEDTKIITDVINLACEKIGLEYVWGGKGEIMTDERLDELINLYGEAKYPLDREDYIGHQAFDCSGLTYYTYREVTGVEIGYSTAHQKEVMKGCKVSMDNLQPGDLIYTPGHVVMYIGKGRVVNSQSNIKYPIGGVKKNWLINYKNGEVYRPIDYIKDVLK</sequence>
<feature type="domain" description="NlpC/P60" evidence="5">
    <location>
        <begin position="6"/>
        <end position="157"/>
    </location>
</feature>
<keyword evidence="7" id="KW-1185">Reference proteome</keyword>
<name>A0A371J5H8_9FIRM</name>
<dbReference type="PROSITE" id="PS51935">
    <property type="entry name" value="NLPC_P60"/>
    <property type="match status" value="1"/>
</dbReference>
<evidence type="ECO:0000259" key="5">
    <source>
        <dbReference type="PROSITE" id="PS51935"/>
    </source>
</evidence>
<gene>
    <name evidence="6" type="ORF">CHL78_007725</name>
</gene>
<dbReference type="GO" id="GO:0008234">
    <property type="term" value="F:cysteine-type peptidase activity"/>
    <property type="evidence" value="ECO:0007669"/>
    <property type="project" value="UniProtKB-KW"/>
</dbReference>
<dbReference type="Pfam" id="PF00877">
    <property type="entry name" value="NLPC_P60"/>
    <property type="match status" value="1"/>
</dbReference>
<dbReference type="InterPro" id="IPR038765">
    <property type="entry name" value="Papain-like_cys_pep_sf"/>
</dbReference>
<evidence type="ECO:0000313" key="6">
    <source>
        <dbReference type="EMBL" id="RDY27938.1"/>
    </source>
</evidence>
<dbReference type="OrthoDB" id="9808890at2"/>
<keyword evidence="2" id="KW-0645">Protease</keyword>
<keyword evidence="4" id="KW-0788">Thiol protease</keyword>
<evidence type="ECO:0000256" key="4">
    <source>
        <dbReference type="ARBA" id="ARBA00022807"/>
    </source>
</evidence>
<protein>
    <submittedName>
        <fullName evidence="6">Peptidoglycan endopeptidase</fullName>
    </submittedName>
</protein>
<comment type="caution">
    <text evidence="6">The sequence shown here is derived from an EMBL/GenBank/DDBJ whole genome shotgun (WGS) entry which is preliminary data.</text>
</comment>
<evidence type="ECO:0000313" key="7">
    <source>
        <dbReference type="Proteomes" id="UP000215694"/>
    </source>
</evidence>
<organism evidence="6 7">
    <name type="scientific">Romboutsia weinsteinii</name>
    <dbReference type="NCBI Taxonomy" id="2020949"/>
    <lineage>
        <taxon>Bacteria</taxon>
        <taxon>Bacillati</taxon>
        <taxon>Bacillota</taxon>
        <taxon>Clostridia</taxon>
        <taxon>Peptostreptococcales</taxon>
        <taxon>Peptostreptococcaceae</taxon>
        <taxon>Romboutsia</taxon>
    </lineage>
</organism>
<dbReference type="PANTHER" id="PTHR47359">
    <property type="entry name" value="PEPTIDOGLYCAN DL-ENDOPEPTIDASE CWLO"/>
    <property type="match status" value="1"/>
</dbReference>
<accession>A0A371J5H8</accession>